<dbReference type="AlphaFoldDB" id="A0A0C9SWV5"/>
<gene>
    <name evidence="2" type="ORF">PAXINDRAFT_100307</name>
</gene>
<feature type="region of interest" description="Disordered" evidence="1">
    <location>
        <begin position="1"/>
        <end position="26"/>
    </location>
</feature>
<dbReference type="OrthoDB" id="2656405at2759"/>
<dbReference type="Proteomes" id="UP000053647">
    <property type="component" value="Unassembled WGS sequence"/>
</dbReference>
<accession>A0A0C9SWV5</accession>
<organism evidence="2 3">
    <name type="scientific">Paxillus involutus ATCC 200175</name>
    <dbReference type="NCBI Taxonomy" id="664439"/>
    <lineage>
        <taxon>Eukaryota</taxon>
        <taxon>Fungi</taxon>
        <taxon>Dikarya</taxon>
        <taxon>Basidiomycota</taxon>
        <taxon>Agaricomycotina</taxon>
        <taxon>Agaricomycetes</taxon>
        <taxon>Agaricomycetidae</taxon>
        <taxon>Boletales</taxon>
        <taxon>Paxilineae</taxon>
        <taxon>Paxillaceae</taxon>
        <taxon>Paxillus</taxon>
    </lineage>
</organism>
<evidence type="ECO:0000313" key="2">
    <source>
        <dbReference type="EMBL" id="KIJ14079.1"/>
    </source>
</evidence>
<reference evidence="2 3" key="1">
    <citation type="submission" date="2014-06" db="EMBL/GenBank/DDBJ databases">
        <authorList>
            <consortium name="DOE Joint Genome Institute"/>
            <person name="Kuo A."/>
            <person name="Kohler A."/>
            <person name="Nagy L.G."/>
            <person name="Floudas D."/>
            <person name="Copeland A."/>
            <person name="Barry K.W."/>
            <person name="Cichocki N."/>
            <person name="Veneault-Fourrey C."/>
            <person name="LaButti K."/>
            <person name="Lindquist E.A."/>
            <person name="Lipzen A."/>
            <person name="Lundell T."/>
            <person name="Morin E."/>
            <person name="Murat C."/>
            <person name="Sun H."/>
            <person name="Tunlid A."/>
            <person name="Henrissat B."/>
            <person name="Grigoriev I.V."/>
            <person name="Hibbett D.S."/>
            <person name="Martin F."/>
            <person name="Nordberg H.P."/>
            <person name="Cantor M.N."/>
            <person name="Hua S.X."/>
        </authorList>
    </citation>
    <scope>NUCLEOTIDE SEQUENCE [LARGE SCALE GENOMIC DNA]</scope>
    <source>
        <strain evidence="2 3">ATCC 200175</strain>
    </source>
</reference>
<evidence type="ECO:0000256" key="1">
    <source>
        <dbReference type="SAM" id="MobiDB-lite"/>
    </source>
</evidence>
<keyword evidence="3" id="KW-1185">Reference proteome</keyword>
<sequence>MSDTKRLFKVRASPESPPRDPHKKPTPAIFDTALVVEDPEQFTGDGVAGTRVQLFPKFMSASGNWCLKIQKIQKIEKFIICYDSTLKAGLPAKYCRHVLKVDRKSPREHR</sequence>
<proteinExistence type="predicted"/>
<name>A0A0C9SWV5_PAXIN</name>
<evidence type="ECO:0000313" key="3">
    <source>
        <dbReference type="Proteomes" id="UP000053647"/>
    </source>
</evidence>
<dbReference type="EMBL" id="KN819345">
    <property type="protein sequence ID" value="KIJ14079.1"/>
    <property type="molecule type" value="Genomic_DNA"/>
</dbReference>
<dbReference type="HOGENOM" id="CLU_2171825_0_0_1"/>
<protein>
    <submittedName>
        <fullName evidence="2">Unplaced genomic scaffold PAXINscaffold_23, whole genome shotgun sequence</fullName>
    </submittedName>
</protein>
<reference evidence="3" key="2">
    <citation type="submission" date="2015-01" db="EMBL/GenBank/DDBJ databases">
        <title>Evolutionary Origins and Diversification of the Mycorrhizal Mutualists.</title>
        <authorList>
            <consortium name="DOE Joint Genome Institute"/>
            <consortium name="Mycorrhizal Genomics Consortium"/>
            <person name="Kohler A."/>
            <person name="Kuo A."/>
            <person name="Nagy L.G."/>
            <person name="Floudas D."/>
            <person name="Copeland A."/>
            <person name="Barry K.W."/>
            <person name="Cichocki N."/>
            <person name="Veneault-Fourrey C."/>
            <person name="LaButti K."/>
            <person name="Lindquist E.A."/>
            <person name="Lipzen A."/>
            <person name="Lundell T."/>
            <person name="Morin E."/>
            <person name="Murat C."/>
            <person name="Riley R."/>
            <person name="Ohm R."/>
            <person name="Sun H."/>
            <person name="Tunlid A."/>
            <person name="Henrissat B."/>
            <person name="Grigoriev I.V."/>
            <person name="Hibbett D.S."/>
            <person name="Martin F."/>
        </authorList>
    </citation>
    <scope>NUCLEOTIDE SEQUENCE [LARGE SCALE GENOMIC DNA]</scope>
    <source>
        <strain evidence="3">ATCC 200175</strain>
    </source>
</reference>